<dbReference type="EMBL" id="KN817586">
    <property type="protein sequence ID" value="KJA18661.1"/>
    <property type="molecule type" value="Genomic_DNA"/>
</dbReference>
<keyword evidence="1" id="KW-0472">Membrane</keyword>
<keyword evidence="1" id="KW-0812">Transmembrane</keyword>
<accession>A0A0D2NPG4</accession>
<name>A0A0D2NPG4_HYPSF</name>
<evidence type="ECO:0000313" key="3">
    <source>
        <dbReference type="Proteomes" id="UP000054270"/>
    </source>
</evidence>
<reference evidence="3" key="1">
    <citation type="submission" date="2014-04" db="EMBL/GenBank/DDBJ databases">
        <title>Evolutionary Origins and Diversification of the Mycorrhizal Mutualists.</title>
        <authorList>
            <consortium name="DOE Joint Genome Institute"/>
            <consortium name="Mycorrhizal Genomics Consortium"/>
            <person name="Kohler A."/>
            <person name="Kuo A."/>
            <person name="Nagy L.G."/>
            <person name="Floudas D."/>
            <person name="Copeland A."/>
            <person name="Barry K.W."/>
            <person name="Cichocki N."/>
            <person name="Veneault-Fourrey C."/>
            <person name="LaButti K."/>
            <person name="Lindquist E.A."/>
            <person name="Lipzen A."/>
            <person name="Lundell T."/>
            <person name="Morin E."/>
            <person name="Murat C."/>
            <person name="Riley R."/>
            <person name="Ohm R."/>
            <person name="Sun H."/>
            <person name="Tunlid A."/>
            <person name="Henrissat B."/>
            <person name="Grigoriev I.V."/>
            <person name="Hibbett D.S."/>
            <person name="Martin F."/>
        </authorList>
    </citation>
    <scope>NUCLEOTIDE SEQUENCE [LARGE SCALE GENOMIC DNA]</scope>
    <source>
        <strain evidence="3">FD-334 SS-4</strain>
    </source>
</reference>
<dbReference type="AlphaFoldDB" id="A0A0D2NPG4"/>
<sequence>MLRSDVDAPNAILFFILTMPIIIYSSFPCDPDILGKMRQIIDYYQLCQNEHKAILQRVQFRRLEHHRRGICACLTPGLYS</sequence>
<protein>
    <submittedName>
        <fullName evidence="2">Uncharacterized protein</fullName>
    </submittedName>
</protein>
<feature type="transmembrane region" description="Helical" evidence="1">
    <location>
        <begin position="12"/>
        <end position="29"/>
    </location>
</feature>
<gene>
    <name evidence="2" type="ORF">HYPSUDRAFT_919617</name>
</gene>
<evidence type="ECO:0000313" key="2">
    <source>
        <dbReference type="EMBL" id="KJA18661.1"/>
    </source>
</evidence>
<keyword evidence="1" id="KW-1133">Transmembrane helix</keyword>
<dbReference type="Proteomes" id="UP000054270">
    <property type="component" value="Unassembled WGS sequence"/>
</dbReference>
<keyword evidence="3" id="KW-1185">Reference proteome</keyword>
<proteinExistence type="predicted"/>
<organism evidence="2 3">
    <name type="scientific">Hypholoma sublateritium (strain FD-334 SS-4)</name>
    <dbReference type="NCBI Taxonomy" id="945553"/>
    <lineage>
        <taxon>Eukaryota</taxon>
        <taxon>Fungi</taxon>
        <taxon>Dikarya</taxon>
        <taxon>Basidiomycota</taxon>
        <taxon>Agaricomycotina</taxon>
        <taxon>Agaricomycetes</taxon>
        <taxon>Agaricomycetidae</taxon>
        <taxon>Agaricales</taxon>
        <taxon>Agaricineae</taxon>
        <taxon>Strophariaceae</taxon>
        <taxon>Hypholoma</taxon>
    </lineage>
</organism>
<evidence type="ECO:0000256" key="1">
    <source>
        <dbReference type="SAM" id="Phobius"/>
    </source>
</evidence>